<feature type="domain" description="NADAR" evidence="1">
    <location>
        <begin position="14"/>
        <end position="183"/>
    </location>
</feature>
<dbReference type="InterPro" id="IPR037238">
    <property type="entry name" value="YbiA-like_sf"/>
</dbReference>
<evidence type="ECO:0000313" key="2">
    <source>
        <dbReference type="EMBL" id="KIY70850.1"/>
    </source>
</evidence>
<reference evidence="2 3" key="1">
    <citation type="journal article" date="2015" name="Fungal Genet. Biol.">
        <title>Evolution of novel wood decay mechanisms in Agaricales revealed by the genome sequences of Fistulina hepatica and Cylindrobasidium torrendii.</title>
        <authorList>
            <person name="Floudas D."/>
            <person name="Held B.W."/>
            <person name="Riley R."/>
            <person name="Nagy L.G."/>
            <person name="Koehler G."/>
            <person name="Ransdell A.S."/>
            <person name="Younus H."/>
            <person name="Chow J."/>
            <person name="Chiniquy J."/>
            <person name="Lipzen A."/>
            <person name="Tritt A."/>
            <person name="Sun H."/>
            <person name="Haridas S."/>
            <person name="LaButti K."/>
            <person name="Ohm R.A."/>
            <person name="Kues U."/>
            <person name="Blanchette R.A."/>
            <person name="Grigoriev I.V."/>
            <person name="Minto R.E."/>
            <person name="Hibbett D.S."/>
        </authorList>
    </citation>
    <scope>NUCLEOTIDE SEQUENCE [LARGE SCALE GENOMIC DNA]</scope>
    <source>
        <strain evidence="2 3">FP15055 ss-10</strain>
    </source>
</reference>
<dbReference type="AlphaFoldDB" id="A0A0D7BKV4"/>
<dbReference type="InterPro" id="IPR012816">
    <property type="entry name" value="NADAR"/>
</dbReference>
<evidence type="ECO:0000259" key="1">
    <source>
        <dbReference type="Pfam" id="PF08719"/>
    </source>
</evidence>
<dbReference type="NCBIfam" id="TIGR02464">
    <property type="entry name" value="ribofla_fusion"/>
    <property type="match status" value="1"/>
</dbReference>
<dbReference type="SUPFAM" id="SSF143990">
    <property type="entry name" value="YbiA-like"/>
    <property type="match status" value="1"/>
</dbReference>
<name>A0A0D7BKV4_9AGAR</name>
<accession>A0A0D7BKV4</accession>
<dbReference type="OrthoDB" id="206452at2759"/>
<dbReference type="EMBL" id="KN880462">
    <property type="protein sequence ID" value="KIY70850.1"/>
    <property type="molecule type" value="Genomic_DNA"/>
</dbReference>
<organism evidence="2 3">
    <name type="scientific">Cylindrobasidium torrendii FP15055 ss-10</name>
    <dbReference type="NCBI Taxonomy" id="1314674"/>
    <lineage>
        <taxon>Eukaryota</taxon>
        <taxon>Fungi</taxon>
        <taxon>Dikarya</taxon>
        <taxon>Basidiomycota</taxon>
        <taxon>Agaricomycotina</taxon>
        <taxon>Agaricomycetes</taxon>
        <taxon>Agaricomycetidae</taxon>
        <taxon>Agaricales</taxon>
        <taxon>Marasmiineae</taxon>
        <taxon>Physalacriaceae</taxon>
        <taxon>Cylindrobasidium</taxon>
    </lineage>
</organism>
<dbReference type="CDD" id="cd15457">
    <property type="entry name" value="NADAR"/>
    <property type="match status" value="1"/>
</dbReference>
<proteinExistence type="predicted"/>
<dbReference type="Gene3D" id="1.10.357.40">
    <property type="entry name" value="YbiA-like"/>
    <property type="match status" value="1"/>
</dbReference>
<protein>
    <submittedName>
        <fullName evidence="2">DUF1768-domain-containing protein</fullName>
    </submittedName>
</protein>
<dbReference type="Pfam" id="PF08719">
    <property type="entry name" value="NADAR"/>
    <property type="match status" value="1"/>
</dbReference>
<evidence type="ECO:0000313" key="3">
    <source>
        <dbReference type="Proteomes" id="UP000054007"/>
    </source>
</evidence>
<dbReference type="Proteomes" id="UP000054007">
    <property type="component" value="Unassembled WGS sequence"/>
</dbReference>
<keyword evidence="3" id="KW-1185">Reference proteome</keyword>
<gene>
    <name evidence="2" type="ORF">CYLTODRAFT_391404</name>
</gene>
<dbReference type="STRING" id="1314674.A0A0D7BKV4"/>
<sequence>MSTFNFDSEENYLFFWRPNADQPNAWASQWYPSSFTSTITFPALDLDASSVHFPTAEHWMAFQKALLFGDADVAQSVLNFSNTHPRTLATIKSLGRSVQNFDEDKWNAQRERIVLEGNLLKFGQNSELWELLDGTGDKILAEASPYDSIWGVGFTPDHAFENRADWGLNLLGQALMETRKVLREEKKRKQGSE</sequence>